<keyword evidence="1" id="KW-0805">Transcription regulation</keyword>
<keyword evidence="4" id="KW-1133">Transmembrane helix</keyword>
<dbReference type="RefSeq" id="WP_212514325.1">
    <property type="nucleotide sequence ID" value="NZ_CAWQDX010000075.1"/>
</dbReference>
<dbReference type="Pfam" id="PF12833">
    <property type="entry name" value="HTH_18"/>
    <property type="match status" value="1"/>
</dbReference>
<evidence type="ECO:0000256" key="1">
    <source>
        <dbReference type="ARBA" id="ARBA00023015"/>
    </source>
</evidence>
<feature type="transmembrane region" description="Helical" evidence="4">
    <location>
        <begin position="6"/>
        <end position="25"/>
    </location>
</feature>
<organism evidence="6 7">
    <name type="scientific">Aeromonas popoffii</name>
    <dbReference type="NCBI Taxonomy" id="70856"/>
    <lineage>
        <taxon>Bacteria</taxon>
        <taxon>Pseudomonadati</taxon>
        <taxon>Pseudomonadota</taxon>
        <taxon>Gammaproteobacteria</taxon>
        <taxon>Aeromonadales</taxon>
        <taxon>Aeromonadaceae</taxon>
        <taxon>Aeromonas</taxon>
    </lineage>
</organism>
<comment type="caution">
    <text evidence="6">The sequence shown here is derived from an EMBL/GenBank/DDBJ whole genome shotgun (WGS) entry which is preliminary data.</text>
</comment>
<keyword evidence="7" id="KW-1185">Reference proteome</keyword>
<feature type="domain" description="HTH araC/xylS-type" evidence="5">
    <location>
        <begin position="234"/>
        <end position="339"/>
    </location>
</feature>
<feature type="transmembrane region" description="Helical" evidence="4">
    <location>
        <begin position="150"/>
        <end position="171"/>
    </location>
</feature>
<dbReference type="EMBL" id="JAGRZL010000050">
    <property type="protein sequence ID" value="MBR7630691.1"/>
    <property type="molecule type" value="Genomic_DNA"/>
</dbReference>
<dbReference type="PANTHER" id="PTHR43280:SF29">
    <property type="entry name" value="ARAC-FAMILY TRANSCRIPTIONAL REGULATOR"/>
    <property type="match status" value="1"/>
</dbReference>
<dbReference type="PROSITE" id="PS01124">
    <property type="entry name" value="HTH_ARAC_FAMILY_2"/>
    <property type="match status" value="1"/>
</dbReference>
<keyword evidence="4" id="KW-0472">Membrane</keyword>
<keyword evidence="3" id="KW-0804">Transcription</keyword>
<dbReference type="InterPro" id="IPR018060">
    <property type="entry name" value="HTH_AraC"/>
</dbReference>
<keyword evidence="4" id="KW-0812">Transmembrane</keyword>
<dbReference type="Gene3D" id="1.10.10.60">
    <property type="entry name" value="Homeodomain-like"/>
    <property type="match status" value="1"/>
</dbReference>
<feature type="transmembrane region" description="Helical" evidence="4">
    <location>
        <begin position="112"/>
        <end position="129"/>
    </location>
</feature>
<reference evidence="6 7" key="1">
    <citation type="submission" date="2021-04" db="EMBL/GenBank/DDBJ databases">
        <title>Draft Genome of Aeromonas popoffii ID682, isolated from a natural water source in Idaho.</title>
        <authorList>
            <person name="Testerman T."/>
            <person name="Graf J."/>
        </authorList>
    </citation>
    <scope>NUCLEOTIDE SEQUENCE [LARGE SCALE GENOMIC DNA]</scope>
    <source>
        <strain evidence="6 7">ID682</strain>
    </source>
</reference>
<dbReference type="SMART" id="SM00342">
    <property type="entry name" value="HTH_ARAC"/>
    <property type="match status" value="1"/>
</dbReference>
<accession>A0ABS5GU70</accession>
<feature type="transmembrane region" description="Helical" evidence="4">
    <location>
        <begin position="84"/>
        <end position="106"/>
    </location>
</feature>
<keyword evidence="2" id="KW-0238">DNA-binding</keyword>
<evidence type="ECO:0000313" key="6">
    <source>
        <dbReference type="EMBL" id="MBR7630691.1"/>
    </source>
</evidence>
<dbReference type="InterPro" id="IPR009057">
    <property type="entry name" value="Homeodomain-like_sf"/>
</dbReference>
<evidence type="ECO:0000256" key="3">
    <source>
        <dbReference type="ARBA" id="ARBA00023163"/>
    </source>
</evidence>
<dbReference type="SUPFAM" id="SSF46689">
    <property type="entry name" value="Homeodomain-like"/>
    <property type="match status" value="1"/>
</dbReference>
<feature type="transmembrane region" description="Helical" evidence="4">
    <location>
        <begin position="56"/>
        <end position="77"/>
    </location>
</feature>
<feature type="transmembrane region" description="Helical" evidence="4">
    <location>
        <begin position="177"/>
        <end position="200"/>
    </location>
</feature>
<protein>
    <submittedName>
        <fullName evidence="6">Helix-turn-helix transcriptional regulator</fullName>
    </submittedName>
</protein>
<dbReference type="Proteomes" id="UP000675653">
    <property type="component" value="Unassembled WGS sequence"/>
</dbReference>
<proteinExistence type="predicted"/>
<name>A0ABS5GU70_9GAMM</name>
<evidence type="ECO:0000256" key="4">
    <source>
        <dbReference type="SAM" id="Phobius"/>
    </source>
</evidence>
<evidence type="ECO:0000259" key="5">
    <source>
        <dbReference type="PROSITE" id="PS01124"/>
    </source>
</evidence>
<feature type="transmembrane region" description="Helical" evidence="4">
    <location>
        <begin position="32"/>
        <end position="50"/>
    </location>
</feature>
<gene>
    <name evidence="6" type="ORF">KAT72_17085</name>
</gene>
<evidence type="ECO:0000313" key="7">
    <source>
        <dbReference type="Proteomes" id="UP000675653"/>
    </source>
</evidence>
<evidence type="ECO:0000256" key="2">
    <source>
        <dbReference type="ARBA" id="ARBA00023125"/>
    </source>
</evidence>
<sequence length="345" mass="37737">MLAIPVPFVVSLLLILLAVTLYVRLAGQAKSACLFLALCAATTGLVGLRWTADMALFSMAQPLLASLIPVAAWLIFTHASPHRLAYLHVAGPILVAVSLFTHPFLALPLDEIITAIYLFYGIALVRYSAKEPLLIHVSFSHWESVKRAEQVAGWMLLFSAVIDAAISLDFAVNQGKYSLYILTLAHLVLLPVLAIAVIIVSINTPAVDDGAQPEISELPRAPSSESLLTQDRADEIVARLDKLMREKASYLDPDLTLAALSRKLGIPAKQISMAVNQVHQKSISRVVNEYRIEHAKQALLNTDETITHILMNAGFQTKSNFNREFSRIAGVTPSTFRKQSAAPLR</sequence>
<dbReference type="PANTHER" id="PTHR43280">
    <property type="entry name" value="ARAC-FAMILY TRANSCRIPTIONAL REGULATOR"/>
    <property type="match status" value="1"/>
</dbReference>